<reference evidence="2 3" key="1">
    <citation type="submission" date="2016-10" db="EMBL/GenBank/DDBJ databases">
        <authorList>
            <person name="de Groot N.N."/>
        </authorList>
    </citation>
    <scope>NUCLEOTIDE SEQUENCE [LARGE SCALE GENOMIC DNA]</scope>
    <source>
        <strain evidence="2 3">DSM 26000</strain>
    </source>
</reference>
<dbReference type="InterPro" id="IPR035093">
    <property type="entry name" value="RelE/ParE_toxin_dom_sf"/>
</dbReference>
<dbReference type="STRING" id="1125876.SAMN05443292_1537"/>
<evidence type="ECO:0000313" key="3">
    <source>
        <dbReference type="Proteomes" id="UP000198931"/>
    </source>
</evidence>
<dbReference type="RefSeq" id="WP_090079521.1">
    <property type="nucleotide sequence ID" value="NZ_FOQT01000002.1"/>
</dbReference>
<dbReference type="InterPro" id="IPR007712">
    <property type="entry name" value="RelE/ParE_toxin"/>
</dbReference>
<dbReference type="OrthoDB" id="595476at2"/>
<dbReference type="AlphaFoldDB" id="A0A1I3FQ90"/>
<gene>
    <name evidence="2" type="ORF">SAMN05443292_1537</name>
</gene>
<evidence type="ECO:0000313" key="2">
    <source>
        <dbReference type="EMBL" id="SFI13262.1"/>
    </source>
</evidence>
<name>A0A1I3FQ90_9FLAO</name>
<keyword evidence="1" id="KW-1277">Toxin-antitoxin system</keyword>
<accession>A0A1I3FQ90</accession>
<sequence>MNYQLNISDEAKLDIKDAKKYYADIDKILAKKCITDILNTIDRLAQNPLHHQVRYRNVRIAFAATFPYGIHYIIEKENIFVLRVFHTKRFFK</sequence>
<dbReference type="EMBL" id="FOQT01000002">
    <property type="protein sequence ID" value="SFI13262.1"/>
    <property type="molecule type" value="Genomic_DNA"/>
</dbReference>
<evidence type="ECO:0000256" key="1">
    <source>
        <dbReference type="ARBA" id="ARBA00022649"/>
    </source>
</evidence>
<proteinExistence type="predicted"/>
<keyword evidence="3" id="KW-1185">Reference proteome</keyword>
<dbReference type="Proteomes" id="UP000198931">
    <property type="component" value="Unassembled WGS sequence"/>
</dbReference>
<protein>
    <submittedName>
        <fullName evidence="2">Plasmid stabilization system protein ParE</fullName>
    </submittedName>
</protein>
<organism evidence="2 3">
    <name type="scientific">Halpernia frigidisoli</name>
    <dbReference type="NCBI Taxonomy" id="1125876"/>
    <lineage>
        <taxon>Bacteria</taxon>
        <taxon>Pseudomonadati</taxon>
        <taxon>Bacteroidota</taxon>
        <taxon>Flavobacteriia</taxon>
        <taxon>Flavobacteriales</taxon>
        <taxon>Weeksellaceae</taxon>
        <taxon>Chryseobacterium group</taxon>
        <taxon>Halpernia</taxon>
    </lineage>
</organism>
<dbReference type="Pfam" id="PF05016">
    <property type="entry name" value="ParE_toxin"/>
    <property type="match status" value="1"/>
</dbReference>
<dbReference type="Gene3D" id="3.30.2310.20">
    <property type="entry name" value="RelE-like"/>
    <property type="match status" value="1"/>
</dbReference>